<protein>
    <submittedName>
        <fullName evidence="2">Uncharacterized protein</fullName>
    </submittedName>
</protein>
<reference evidence="2" key="1">
    <citation type="submission" date="2014-05" db="EMBL/GenBank/DDBJ databases">
        <title>The transcriptome of the halophilic microalga Tetraselmis sp. GSL018 isolated from the Great Salt Lake, Utah.</title>
        <authorList>
            <person name="Jinkerson R.E."/>
            <person name="D'Adamo S."/>
            <person name="Posewitz M.C."/>
        </authorList>
    </citation>
    <scope>NUCLEOTIDE SEQUENCE</scope>
    <source>
        <strain evidence="2">GSL018</strain>
    </source>
</reference>
<dbReference type="AlphaFoldDB" id="A0A061S604"/>
<feature type="region of interest" description="Disordered" evidence="1">
    <location>
        <begin position="30"/>
        <end position="68"/>
    </location>
</feature>
<gene>
    <name evidence="2" type="ORF">TSPGSL018_15766</name>
</gene>
<evidence type="ECO:0000256" key="1">
    <source>
        <dbReference type="SAM" id="MobiDB-lite"/>
    </source>
</evidence>
<name>A0A061S604_9CHLO</name>
<feature type="compositionally biased region" description="Gly residues" evidence="1">
    <location>
        <begin position="57"/>
        <end position="68"/>
    </location>
</feature>
<accession>A0A061S604</accession>
<organism evidence="2">
    <name type="scientific">Tetraselmis sp. GSL018</name>
    <dbReference type="NCBI Taxonomy" id="582737"/>
    <lineage>
        <taxon>Eukaryota</taxon>
        <taxon>Viridiplantae</taxon>
        <taxon>Chlorophyta</taxon>
        <taxon>core chlorophytes</taxon>
        <taxon>Chlorodendrophyceae</taxon>
        <taxon>Chlorodendrales</taxon>
        <taxon>Chlorodendraceae</taxon>
        <taxon>Tetraselmis</taxon>
    </lineage>
</organism>
<feature type="non-terminal residue" evidence="2">
    <location>
        <position position="1"/>
    </location>
</feature>
<dbReference type="EMBL" id="GBEZ01007248">
    <property type="protein sequence ID" value="JAC78201.1"/>
    <property type="molecule type" value="Transcribed_RNA"/>
</dbReference>
<sequence length="68" mass="7515">DMVAMKANKKMQTIFAVALGNGAPLLAFSRGKRQKKTERQRQRADTDRLRRAIGEATNGGRGGQDWSP</sequence>
<feature type="compositionally biased region" description="Basic and acidic residues" evidence="1">
    <location>
        <begin position="37"/>
        <end position="53"/>
    </location>
</feature>
<proteinExistence type="predicted"/>
<evidence type="ECO:0000313" key="2">
    <source>
        <dbReference type="EMBL" id="JAC78201.1"/>
    </source>
</evidence>